<evidence type="ECO:0000313" key="3">
    <source>
        <dbReference type="EMBL" id="GHF66029.1"/>
    </source>
</evidence>
<evidence type="ECO:0000256" key="2">
    <source>
        <dbReference type="ARBA" id="ARBA00022525"/>
    </source>
</evidence>
<sequence length="323" mass="33329">MPGLHLIANTVLGTAYGHMQLVFDADGIFGNGDELELEVQAPTLIGLGDWDVRPVQAMEVSDPSVRYTLDVEDAAATWGLLVKARAALAAEPIFYELGLFGLEGQNSNSYIVTLAHIADIDVSAGLNVLLSAGVIDELPGAGRNVLFDRIDGTGADIAPYDLVLAGTAKGEAIRGGAGSDRIKGVGGDDAIAGHGGRDRLFGGAGRDDLRGDSGRDRLKGGAGADLIFGGAGKDRISGDRGNDILVGGTGADVFVFNGLVDQGSDRIRDFRLGVDLIQVSGLTFAEIEISGGGNAHILLDGLTEITLRGVAAVEVGADDFLFT</sequence>
<protein>
    <recommendedName>
        <fullName evidence="5">Calcium-binding protein</fullName>
    </recommendedName>
</protein>
<dbReference type="InterPro" id="IPR001343">
    <property type="entry name" value="Hemolysn_Ca-bd"/>
</dbReference>
<dbReference type="SUPFAM" id="SSF51120">
    <property type="entry name" value="beta-Roll"/>
    <property type="match status" value="1"/>
</dbReference>
<evidence type="ECO:0000313" key="4">
    <source>
        <dbReference type="Proteomes" id="UP000626220"/>
    </source>
</evidence>
<dbReference type="PANTHER" id="PTHR38340">
    <property type="entry name" value="S-LAYER PROTEIN"/>
    <property type="match status" value="1"/>
</dbReference>
<dbReference type="InterPro" id="IPR050557">
    <property type="entry name" value="RTX_toxin/Mannuronan_C5-epim"/>
</dbReference>
<name>A0A8J3H249_9RHOB</name>
<keyword evidence="2" id="KW-0964">Secreted</keyword>
<evidence type="ECO:0000256" key="1">
    <source>
        <dbReference type="ARBA" id="ARBA00004613"/>
    </source>
</evidence>
<comment type="subcellular location">
    <subcellularLocation>
        <location evidence="1">Secreted</location>
    </subcellularLocation>
</comment>
<gene>
    <name evidence="3" type="ORF">GCM10017056_41590</name>
</gene>
<dbReference type="InterPro" id="IPR018511">
    <property type="entry name" value="Hemolysin-typ_Ca-bd_CS"/>
</dbReference>
<reference evidence="3" key="1">
    <citation type="journal article" date="2014" name="Int. J. Syst. Evol. Microbiol.">
        <title>Complete genome sequence of Corynebacterium casei LMG S-19264T (=DSM 44701T), isolated from a smear-ripened cheese.</title>
        <authorList>
            <consortium name="US DOE Joint Genome Institute (JGI-PGF)"/>
            <person name="Walter F."/>
            <person name="Albersmeier A."/>
            <person name="Kalinowski J."/>
            <person name="Ruckert C."/>
        </authorList>
    </citation>
    <scope>NUCLEOTIDE SEQUENCE</scope>
    <source>
        <strain evidence="3">KCTC 42650</strain>
    </source>
</reference>
<dbReference type="Proteomes" id="UP000626220">
    <property type="component" value="Unassembled WGS sequence"/>
</dbReference>
<accession>A0A8J3H249</accession>
<dbReference type="Pfam" id="PF00353">
    <property type="entry name" value="HemolysinCabind"/>
    <property type="match status" value="2"/>
</dbReference>
<dbReference type="PRINTS" id="PR00313">
    <property type="entry name" value="CABNDNGRPT"/>
</dbReference>
<dbReference type="PANTHER" id="PTHR38340:SF1">
    <property type="entry name" value="S-LAYER PROTEIN"/>
    <property type="match status" value="1"/>
</dbReference>
<keyword evidence="4" id="KW-1185">Reference proteome</keyword>
<proteinExistence type="predicted"/>
<dbReference type="GO" id="GO:0005576">
    <property type="term" value="C:extracellular region"/>
    <property type="evidence" value="ECO:0007669"/>
    <property type="project" value="UniProtKB-SubCell"/>
</dbReference>
<dbReference type="InterPro" id="IPR011049">
    <property type="entry name" value="Serralysin-like_metalloprot_C"/>
</dbReference>
<dbReference type="PROSITE" id="PS00330">
    <property type="entry name" value="HEMOLYSIN_CALCIUM"/>
    <property type="match status" value="2"/>
</dbReference>
<comment type="caution">
    <text evidence="3">The sequence shown here is derived from an EMBL/GenBank/DDBJ whole genome shotgun (WGS) entry which is preliminary data.</text>
</comment>
<reference evidence="3" key="2">
    <citation type="submission" date="2020-09" db="EMBL/GenBank/DDBJ databases">
        <authorList>
            <person name="Sun Q."/>
            <person name="Kim S."/>
        </authorList>
    </citation>
    <scope>NUCLEOTIDE SEQUENCE</scope>
    <source>
        <strain evidence="3">KCTC 42650</strain>
    </source>
</reference>
<dbReference type="EMBL" id="BNCJ01000017">
    <property type="protein sequence ID" value="GHF66029.1"/>
    <property type="molecule type" value="Genomic_DNA"/>
</dbReference>
<dbReference type="AlphaFoldDB" id="A0A8J3H249"/>
<organism evidence="3 4">
    <name type="scientific">Seohaeicola zhoushanensis</name>
    <dbReference type="NCBI Taxonomy" id="1569283"/>
    <lineage>
        <taxon>Bacteria</taxon>
        <taxon>Pseudomonadati</taxon>
        <taxon>Pseudomonadota</taxon>
        <taxon>Alphaproteobacteria</taxon>
        <taxon>Rhodobacterales</taxon>
        <taxon>Roseobacteraceae</taxon>
        <taxon>Seohaeicola</taxon>
    </lineage>
</organism>
<dbReference type="Gene3D" id="2.150.10.10">
    <property type="entry name" value="Serralysin-like metalloprotease, C-terminal"/>
    <property type="match status" value="2"/>
</dbReference>
<evidence type="ECO:0008006" key="5">
    <source>
        <dbReference type="Google" id="ProtNLM"/>
    </source>
</evidence>
<dbReference type="RefSeq" id="WP_189682049.1">
    <property type="nucleotide sequence ID" value="NZ_BNCJ01000017.1"/>
</dbReference>
<dbReference type="GO" id="GO:0005509">
    <property type="term" value="F:calcium ion binding"/>
    <property type="evidence" value="ECO:0007669"/>
    <property type="project" value="InterPro"/>
</dbReference>